<keyword evidence="3" id="KW-0233">DNA recombination</keyword>
<proteinExistence type="inferred from homology"/>
<evidence type="ECO:0000256" key="2">
    <source>
        <dbReference type="ARBA" id="ARBA00023125"/>
    </source>
</evidence>
<dbReference type="Pfam" id="PF20172">
    <property type="entry name" value="DUF6538"/>
    <property type="match status" value="1"/>
</dbReference>
<reference evidence="5" key="1">
    <citation type="submission" date="2016-04" db="EMBL/GenBank/DDBJ databases">
        <authorList>
            <person name="Evans L.H."/>
            <person name="Alamgir A."/>
            <person name="Owens N."/>
            <person name="Weber N.D."/>
            <person name="Virtaneva K."/>
            <person name="Barbian K."/>
            <person name="Babar A."/>
            <person name="Rosenke K."/>
        </authorList>
    </citation>
    <scope>NUCLEOTIDE SEQUENCE</scope>
    <source>
        <strain evidence="5">86</strain>
    </source>
</reference>
<dbReference type="Gene3D" id="1.10.150.130">
    <property type="match status" value="1"/>
</dbReference>
<dbReference type="GO" id="GO:0003677">
    <property type="term" value="F:DNA binding"/>
    <property type="evidence" value="ECO:0007669"/>
    <property type="project" value="UniProtKB-KW"/>
</dbReference>
<gene>
    <name evidence="5" type="ORF">KL86DPRO_10369</name>
</gene>
<comment type="similarity">
    <text evidence="1">Belongs to the 'phage' integrase family.</text>
</comment>
<sequence>MSFYSKGTPYLAVLPTGRFQFRIRIPLELQRYLGQREYRRSLGRRTVTEAKTHALRLAAAAQEIFAFTSGVIDGRKSPARGTSCSVQVVESLTGQRIMTDSQGGTSPAAASPIPGSLGIEGQRLESLTDDEIRAIAETWLLAALKGSNLFAMQYAHLGQQYTQTGDDLHDSTQANAETAGKLRAIYHTDLKARRLGRIAKATDKQLYFHSVVCDKQTETAAAFEKEPPAASPAYLKACQEMMKANVTFYDIQEQAVQGNFETYDAEVERLEAKAEQRREKRRIRIEDTTKAAPIPSPSGEETAEPSLTVTDAIAMYRAERIQERIWSDHTANKQQDKFDLFREIIDPDNTFPLGKLRAEHMREYKAILFGLPTNRNKGPKYKDIPFPKLMDQAKSGAIPEADRIQPGTIRNHFQQITAFLNWAARNEFHSNPKIADLLDVKMDKQAHEHRDPYNREDLLLVFNPTKYHKATQFNRTGDVVPHRFWLPLLGLFTGARIEELAQLHTEDIVVFDTETKESRPAVSLKAEELRTAVAAHGQKCHFCLDTHISRPYQTIKNPASARLIPLSPALVHDFNFIGYVLETAKREASTDSADKGRLFPELSKQDASKRFSHNASKWYGNYRKAIGLSSAQGGKKDFHSFRDTIAQWCDLNNIPLKTAKRYIGHAEDDMTYGRYSTESPPWKLYDEITEPFTEYVCGILDLSSLKTSPVAQHAI</sequence>
<dbReference type="EMBL" id="FLUQ01000001">
    <property type="protein sequence ID" value="SBV92472.1"/>
    <property type="molecule type" value="Genomic_DNA"/>
</dbReference>
<evidence type="ECO:0000313" key="5">
    <source>
        <dbReference type="EMBL" id="SBV92472.1"/>
    </source>
</evidence>
<evidence type="ECO:0000256" key="1">
    <source>
        <dbReference type="ARBA" id="ARBA00008857"/>
    </source>
</evidence>
<feature type="domain" description="DUF6538" evidence="4">
    <location>
        <begin position="16"/>
        <end position="66"/>
    </location>
</feature>
<evidence type="ECO:0000256" key="3">
    <source>
        <dbReference type="ARBA" id="ARBA00023172"/>
    </source>
</evidence>
<dbReference type="InterPro" id="IPR050090">
    <property type="entry name" value="Tyrosine_recombinase_XerCD"/>
</dbReference>
<dbReference type="Gene3D" id="1.10.443.10">
    <property type="entry name" value="Intergrase catalytic core"/>
    <property type="match status" value="1"/>
</dbReference>
<dbReference type="InterPro" id="IPR013762">
    <property type="entry name" value="Integrase-like_cat_sf"/>
</dbReference>
<keyword evidence="2" id="KW-0238">DNA-binding</keyword>
<dbReference type="GO" id="GO:0015074">
    <property type="term" value="P:DNA integration"/>
    <property type="evidence" value="ECO:0007669"/>
    <property type="project" value="InterPro"/>
</dbReference>
<name>A0A212IZ49_9DELT</name>
<protein>
    <recommendedName>
        <fullName evidence="4">DUF6538 domain-containing protein</fullName>
    </recommendedName>
</protein>
<dbReference type="PANTHER" id="PTHR30349:SF41">
    <property type="entry name" value="INTEGRASE_RECOMBINASE PROTEIN MJ0367-RELATED"/>
    <property type="match status" value="1"/>
</dbReference>
<dbReference type="InterPro" id="IPR010998">
    <property type="entry name" value="Integrase_recombinase_N"/>
</dbReference>
<dbReference type="PANTHER" id="PTHR30349">
    <property type="entry name" value="PHAGE INTEGRASE-RELATED"/>
    <property type="match status" value="1"/>
</dbReference>
<evidence type="ECO:0000259" key="4">
    <source>
        <dbReference type="Pfam" id="PF20172"/>
    </source>
</evidence>
<dbReference type="AlphaFoldDB" id="A0A212IZ49"/>
<dbReference type="GO" id="GO:0006310">
    <property type="term" value="P:DNA recombination"/>
    <property type="evidence" value="ECO:0007669"/>
    <property type="project" value="UniProtKB-KW"/>
</dbReference>
<organism evidence="5">
    <name type="scientific">uncultured delta proteobacterium</name>
    <dbReference type="NCBI Taxonomy" id="34034"/>
    <lineage>
        <taxon>Bacteria</taxon>
        <taxon>Deltaproteobacteria</taxon>
        <taxon>environmental samples</taxon>
    </lineage>
</organism>
<dbReference type="InterPro" id="IPR046668">
    <property type="entry name" value="DUF6538"/>
</dbReference>
<accession>A0A212IZ49</accession>
<dbReference type="InterPro" id="IPR011010">
    <property type="entry name" value="DNA_brk_join_enz"/>
</dbReference>
<dbReference type="SUPFAM" id="SSF56349">
    <property type="entry name" value="DNA breaking-rejoining enzymes"/>
    <property type="match status" value="1"/>
</dbReference>